<evidence type="ECO:0000256" key="2">
    <source>
        <dbReference type="ARBA" id="ARBA00022475"/>
    </source>
</evidence>
<dbReference type="STRING" id="515620.EUBELI_00330"/>
<dbReference type="eggNOG" id="COG0619">
    <property type="taxonomic scope" value="Bacteria"/>
</dbReference>
<evidence type="ECO:0000256" key="3">
    <source>
        <dbReference type="ARBA" id="ARBA00022692"/>
    </source>
</evidence>
<feature type="transmembrane region" description="Helical" evidence="6">
    <location>
        <begin position="81"/>
        <end position="103"/>
    </location>
</feature>
<gene>
    <name evidence="7" type="ordered locus">EUBELI_00330</name>
</gene>
<evidence type="ECO:0000256" key="6">
    <source>
        <dbReference type="SAM" id="Phobius"/>
    </source>
</evidence>
<dbReference type="InterPro" id="IPR051611">
    <property type="entry name" value="ECF_transporter_component"/>
</dbReference>
<proteinExistence type="predicted"/>
<evidence type="ECO:0000256" key="5">
    <source>
        <dbReference type="ARBA" id="ARBA00023136"/>
    </source>
</evidence>
<dbReference type="GO" id="GO:0005886">
    <property type="term" value="C:plasma membrane"/>
    <property type="evidence" value="ECO:0007669"/>
    <property type="project" value="UniProtKB-ARBA"/>
</dbReference>
<dbReference type="KEGG" id="eel:EUBELI_00330"/>
<accession>C4Z2W1</accession>
<keyword evidence="2" id="KW-1003">Cell membrane</keyword>
<comment type="subcellular location">
    <subcellularLocation>
        <location evidence="1">Membrane</location>
        <topology evidence="1">Multi-pass membrane protein</topology>
    </subcellularLocation>
</comment>
<sequence>MKRRKAFCQHWDKGSNMIRDITIGQYYQADSVIHRLDPRVKLMGTLIFVISLFLGSNIWLYLVVAAFLAIVIALSKIPLKFILKGLKAIVILIVISAAFNLFLTPGTPLIKIWKLTITHEGLNTAVFMVIRLIFLIMGSSLMTLTTTPNNLTDGLEKGLGFLKYIKVPVHEIAMMMSIALRFIPILIEETDKIMKAQMARGADFESGNIIKKAKAMIPILVPLFISAFRRANELAMAMEARCYHGSEGRTKMKPLKYSRRDINAYLIIALYLACIIVVKVTLKLI</sequence>
<evidence type="ECO:0000313" key="8">
    <source>
        <dbReference type="Proteomes" id="UP000001476"/>
    </source>
</evidence>
<feature type="transmembrane region" description="Helical" evidence="6">
    <location>
        <begin position="124"/>
        <end position="144"/>
    </location>
</feature>
<evidence type="ECO:0000313" key="7">
    <source>
        <dbReference type="EMBL" id="ACR71366.1"/>
    </source>
</evidence>
<dbReference type="Proteomes" id="UP000001476">
    <property type="component" value="Chromosome"/>
</dbReference>
<organism evidence="7 8">
    <name type="scientific">Lachnospira eligens (strain ATCC 27750 / DSM 3376 / VPI C15-48 / C15-B4)</name>
    <name type="common">Eubacterium eligens</name>
    <dbReference type="NCBI Taxonomy" id="515620"/>
    <lineage>
        <taxon>Bacteria</taxon>
        <taxon>Bacillati</taxon>
        <taxon>Bacillota</taxon>
        <taxon>Clostridia</taxon>
        <taxon>Lachnospirales</taxon>
        <taxon>Lachnospiraceae</taxon>
        <taxon>Lachnospira</taxon>
    </lineage>
</organism>
<dbReference type="HOGENOM" id="CLU_056469_2_2_9"/>
<dbReference type="AlphaFoldDB" id="C4Z2W1"/>
<evidence type="ECO:0000256" key="1">
    <source>
        <dbReference type="ARBA" id="ARBA00004141"/>
    </source>
</evidence>
<dbReference type="CDD" id="cd16914">
    <property type="entry name" value="EcfT"/>
    <property type="match status" value="1"/>
</dbReference>
<dbReference type="PANTHER" id="PTHR34857:SF2">
    <property type="entry name" value="SLL0384 PROTEIN"/>
    <property type="match status" value="1"/>
</dbReference>
<evidence type="ECO:0000256" key="4">
    <source>
        <dbReference type="ARBA" id="ARBA00022989"/>
    </source>
</evidence>
<keyword evidence="3 6" id="KW-0812">Transmembrane</keyword>
<keyword evidence="5 6" id="KW-0472">Membrane</keyword>
<reference evidence="7 8" key="1">
    <citation type="journal article" date="2009" name="Proc. Natl. Acad. Sci. U.S.A.">
        <title>Characterizing a model human gut microbiota composed of members of its two dominant bacterial phyla.</title>
        <authorList>
            <person name="Mahowald M.A."/>
            <person name="Rey F.E."/>
            <person name="Seedorf H."/>
            <person name="Turnbaugh P.J."/>
            <person name="Fulton R.S."/>
            <person name="Wollam A."/>
            <person name="Shah N."/>
            <person name="Wang C."/>
            <person name="Magrini V."/>
            <person name="Wilson R.K."/>
            <person name="Cantarel B.L."/>
            <person name="Coutinho P.M."/>
            <person name="Henrissat B."/>
            <person name="Crock L.W."/>
            <person name="Russell A."/>
            <person name="Verberkmoes N.C."/>
            <person name="Hettich R.L."/>
            <person name="Gordon J.I."/>
        </authorList>
    </citation>
    <scope>NUCLEOTIDE SEQUENCE [LARGE SCALE GENOMIC DNA]</scope>
    <source>
        <strain evidence="8">ATCC 27750 / DSM 3376 / VPI C15-48 / C15-B4</strain>
    </source>
</reference>
<feature type="transmembrane region" description="Helical" evidence="6">
    <location>
        <begin position="45"/>
        <end position="75"/>
    </location>
</feature>
<keyword evidence="4 6" id="KW-1133">Transmembrane helix</keyword>
<dbReference type="Pfam" id="PF02361">
    <property type="entry name" value="CbiQ"/>
    <property type="match status" value="1"/>
</dbReference>
<keyword evidence="8" id="KW-1185">Reference proteome</keyword>
<dbReference type="InterPro" id="IPR003339">
    <property type="entry name" value="ABC/ECF_trnsptr_transmembrane"/>
</dbReference>
<name>C4Z2W1_LACE2</name>
<protein>
    <submittedName>
        <fullName evidence="7">Cobalt/nickel transport system permease protein</fullName>
    </submittedName>
</protein>
<dbReference type="PANTHER" id="PTHR34857">
    <property type="entry name" value="SLL0384 PROTEIN"/>
    <property type="match status" value="1"/>
</dbReference>
<dbReference type="EMBL" id="CP001104">
    <property type="protein sequence ID" value="ACR71366.1"/>
    <property type="molecule type" value="Genomic_DNA"/>
</dbReference>
<feature type="transmembrane region" description="Helical" evidence="6">
    <location>
        <begin position="164"/>
        <end position="187"/>
    </location>
</feature>
<feature type="transmembrane region" description="Helical" evidence="6">
    <location>
        <begin position="262"/>
        <end position="282"/>
    </location>
</feature>